<evidence type="ECO:0000313" key="10">
    <source>
        <dbReference type="EMBL" id="SPT69603.1"/>
    </source>
</evidence>
<comment type="function">
    <text evidence="5">Catalyzes the oxidation of either pyridoxine 5'-phosphate (PNP) or pyridoxamine 5'-phosphate (PMP) into pyridoxal 5'-phosphate (PLP).</text>
</comment>
<feature type="binding site" evidence="5 7">
    <location>
        <position position="195"/>
    </location>
    <ligand>
        <name>FMN</name>
        <dbReference type="ChEBI" id="CHEBI:58210"/>
    </ligand>
</feature>
<comment type="catalytic activity">
    <reaction evidence="5">
        <text>pyridoxine 5'-phosphate + O2 = pyridoxal 5'-phosphate + H2O2</text>
        <dbReference type="Rhea" id="RHEA:15149"/>
        <dbReference type="ChEBI" id="CHEBI:15379"/>
        <dbReference type="ChEBI" id="CHEBI:16240"/>
        <dbReference type="ChEBI" id="CHEBI:58589"/>
        <dbReference type="ChEBI" id="CHEBI:597326"/>
        <dbReference type="EC" id="1.4.3.5"/>
    </reaction>
</comment>
<dbReference type="Proteomes" id="UP000250086">
    <property type="component" value="Unassembled WGS sequence"/>
</dbReference>
<protein>
    <recommendedName>
        <fullName evidence="5">Pyridoxine/pyridoxamine 5'-phosphate oxidase</fullName>
        <ecNumber evidence="5">1.4.3.5</ecNumber>
    </recommendedName>
    <alternativeName>
        <fullName evidence="5">PNP/PMP oxidase</fullName>
        <shortName evidence="5">PNPOx</shortName>
    </alternativeName>
    <alternativeName>
        <fullName evidence="5">Pyridoxal 5'-phosphate synthase</fullName>
    </alternativeName>
</protein>
<evidence type="ECO:0000256" key="2">
    <source>
        <dbReference type="ARBA" id="ARBA00022630"/>
    </source>
</evidence>
<dbReference type="RefSeq" id="WP_113743758.1">
    <property type="nucleotide sequence ID" value="NZ_UAPU01000007.1"/>
</dbReference>
<feature type="binding site" evidence="5 7">
    <location>
        <begin position="140"/>
        <end position="141"/>
    </location>
    <ligand>
        <name>FMN</name>
        <dbReference type="ChEBI" id="CHEBI:58210"/>
    </ligand>
</feature>
<feature type="domain" description="Pyridoxine 5'-phosphate oxidase dimerisation C-terminal" evidence="9">
    <location>
        <begin position="172"/>
        <end position="212"/>
    </location>
</feature>
<dbReference type="EC" id="1.4.3.5" evidence="5"/>
<dbReference type="NCBIfam" id="NF004231">
    <property type="entry name" value="PRK05679.1"/>
    <property type="match status" value="1"/>
</dbReference>
<dbReference type="GO" id="GO:0008615">
    <property type="term" value="P:pyridoxine biosynthetic process"/>
    <property type="evidence" value="ECO:0007669"/>
    <property type="project" value="UniProtKB-UniRule"/>
</dbReference>
<evidence type="ECO:0000313" key="11">
    <source>
        <dbReference type="Proteomes" id="UP000250086"/>
    </source>
</evidence>
<dbReference type="InterPro" id="IPR019576">
    <property type="entry name" value="Pyridoxamine_oxidase_dimer_C"/>
</dbReference>
<comment type="subunit">
    <text evidence="5">Homodimer.</text>
</comment>
<keyword evidence="3 5" id="KW-0288">FMN</keyword>
<evidence type="ECO:0000256" key="1">
    <source>
        <dbReference type="ARBA" id="ARBA00007301"/>
    </source>
</evidence>
<dbReference type="Pfam" id="PF01243">
    <property type="entry name" value="PNPOx_N"/>
    <property type="match status" value="1"/>
</dbReference>
<comment type="pathway">
    <text evidence="5">Cofactor metabolism; pyridoxal 5'-phosphate salvage; pyridoxal 5'-phosphate from pyridoxine 5'-phosphate: step 1/1.</text>
</comment>
<evidence type="ECO:0000256" key="5">
    <source>
        <dbReference type="HAMAP-Rule" id="MF_01629"/>
    </source>
</evidence>
<keyword evidence="5" id="KW-0664">Pyridoxine biosynthesis</keyword>
<dbReference type="OrthoDB" id="9780392at2"/>
<reference evidence="10 11" key="1">
    <citation type="submission" date="2018-06" db="EMBL/GenBank/DDBJ databases">
        <authorList>
            <consortium name="Pathogen Informatics"/>
            <person name="Doyle S."/>
        </authorList>
    </citation>
    <scope>NUCLEOTIDE SEQUENCE [LARGE SCALE GENOMIC DNA]</scope>
    <source>
        <strain evidence="10 11">NCTC13093</strain>
    </source>
</reference>
<dbReference type="GO" id="GO:0004733">
    <property type="term" value="F:pyridoxamine phosphate oxidase activity"/>
    <property type="evidence" value="ECO:0007669"/>
    <property type="project" value="UniProtKB-UniRule"/>
</dbReference>
<dbReference type="GO" id="GO:0010181">
    <property type="term" value="F:FMN binding"/>
    <property type="evidence" value="ECO:0007669"/>
    <property type="project" value="UniProtKB-UniRule"/>
</dbReference>
<feature type="binding site" evidence="5 6">
    <location>
        <position position="66"/>
    </location>
    <ligand>
        <name>substrate</name>
    </ligand>
</feature>
<dbReference type="PROSITE" id="PS01064">
    <property type="entry name" value="PYRIDOX_OXIDASE"/>
    <property type="match status" value="1"/>
</dbReference>
<feature type="binding site" evidence="5 6">
    <location>
        <position position="131"/>
    </location>
    <ligand>
        <name>substrate</name>
    </ligand>
</feature>
<feature type="domain" description="Pyridoxamine 5'-phosphate oxidase N-terminal" evidence="8">
    <location>
        <begin position="33"/>
        <end position="158"/>
    </location>
</feature>
<dbReference type="EMBL" id="UAPV01000001">
    <property type="protein sequence ID" value="SPT69603.1"/>
    <property type="molecule type" value="Genomic_DNA"/>
</dbReference>
<dbReference type="InterPro" id="IPR012349">
    <property type="entry name" value="Split_barrel_FMN-bd"/>
</dbReference>
<feature type="binding site" evidence="5 6">
    <location>
        <position position="123"/>
    </location>
    <ligand>
        <name>substrate</name>
    </ligand>
</feature>
<comment type="cofactor">
    <cofactor evidence="5 7">
        <name>FMN</name>
        <dbReference type="ChEBI" id="CHEBI:58210"/>
    </cofactor>
    <text evidence="5 7">Binds 1 FMN per subunit.</text>
</comment>
<dbReference type="NCBIfam" id="TIGR00558">
    <property type="entry name" value="pdxH"/>
    <property type="match status" value="1"/>
</dbReference>
<dbReference type="InterPro" id="IPR019740">
    <property type="entry name" value="Pyridox_Oxase_CS"/>
</dbReference>
<feature type="binding site" evidence="6">
    <location>
        <begin position="8"/>
        <end position="11"/>
    </location>
    <ligand>
        <name>substrate</name>
    </ligand>
</feature>
<comment type="catalytic activity">
    <reaction evidence="5">
        <text>pyridoxamine 5'-phosphate + O2 + H2O = pyridoxal 5'-phosphate + H2O2 + NH4(+)</text>
        <dbReference type="Rhea" id="RHEA:15817"/>
        <dbReference type="ChEBI" id="CHEBI:15377"/>
        <dbReference type="ChEBI" id="CHEBI:15379"/>
        <dbReference type="ChEBI" id="CHEBI:16240"/>
        <dbReference type="ChEBI" id="CHEBI:28938"/>
        <dbReference type="ChEBI" id="CHEBI:58451"/>
        <dbReference type="ChEBI" id="CHEBI:597326"/>
        <dbReference type="EC" id="1.4.3.5"/>
    </reaction>
</comment>
<dbReference type="Gene3D" id="2.30.110.10">
    <property type="entry name" value="Electron Transport, Fmn-binding Protein, Chain A"/>
    <property type="match status" value="1"/>
</dbReference>
<feature type="binding site" evidence="5 6">
    <location>
        <position position="127"/>
    </location>
    <ligand>
        <name>substrate</name>
    </ligand>
</feature>
<dbReference type="HAMAP" id="MF_01629">
    <property type="entry name" value="PdxH"/>
    <property type="match status" value="1"/>
</dbReference>
<keyword evidence="4 5" id="KW-0560">Oxidoreductase</keyword>
<keyword evidence="11" id="KW-1185">Reference proteome</keyword>
<evidence type="ECO:0000259" key="9">
    <source>
        <dbReference type="Pfam" id="PF10590"/>
    </source>
</evidence>
<dbReference type="SUPFAM" id="SSF50475">
    <property type="entry name" value="FMN-binding split barrel"/>
    <property type="match status" value="1"/>
</dbReference>
<evidence type="ECO:0000256" key="3">
    <source>
        <dbReference type="ARBA" id="ARBA00022643"/>
    </source>
</evidence>
<feature type="binding site" evidence="5 7">
    <location>
        <begin position="76"/>
        <end position="77"/>
    </location>
    <ligand>
        <name>FMN</name>
        <dbReference type="ChEBI" id="CHEBI:58210"/>
    </ligand>
</feature>
<evidence type="ECO:0000259" key="8">
    <source>
        <dbReference type="Pfam" id="PF01243"/>
    </source>
</evidence>
<comment type="similarity">
    <text evidence="1 5">Belongs to the pyridoxamine 5'-phosphate oxidase family.</text>
</comment>
<name>A0A2X0V6W0_9GAMM</name>
<organism evidence="10 11">
    <name type="scientific">Anaerobiospirillum thomasii</name>
    <dbReference type="NCBI Taxonomy" id="179995"/>
    <lineage>
        <taxon>Bacteria</taxon>
        <taxon>Pseudomonadati</taxon>
        <taxon>Pseudomonadota</taxon>
        <taxon>Gammaproteobacteria</taxon>
        <taxon>Aeromonadales</taxon>
        <taxon>Succinivibrionaceae</taxon>
        <taxon>Anaerobiospirillum</taxon>
    </lineage>
</organism>
<dbReference type="InterPro" id="IPR000659">
    <property type="entry name" value="Pyridox_Oxase"/>
</dbReference>
<feature type="binding site" evidence="5 7">
    <location>
        <position position="82"/>
    </location>
    <ligand>
        <name>FMN</name>
        <dbReference type="ChEBI" id="CHEBI:58210"/>
    </ligand>
</feature>
<comment type="pathway">
    <text evidence="5">Cofactor metabolism; pyridoxal 5'-phosphate salvage; pyridoxal 5'-phosphate from pyridoxamine 5'-phosphate: step 1/1.</text>
</comment>
<dbReference type="AlphaFoldDB" id="A0A2X0V6W0"/>
<evidence type="ECO:0000256" key="6">
    <source>
        <dbReference type="PIRSR" id="PIRSR000190-1"/>
    </source>
</evidence>
<feature type="binding site" evidence="5 7">
    <location>
        <position position="105"/>
    </location>
    <ligand>
        <name>FMN</name>
        <dbReference type="ChEBI" id="CHEBI:58210"/>
    </ligand>
</feature>
<feature type="binding site" evidence="5 7">
    <location>
        <begin position="61"/>
        <end position="66"/>
    </location>
    <ligand>
        <name>FMN</name>
        <dbReference type="ChEBI" id="CHEBI:58210"/>
    </ligand>
</feature>
<dbReference type="Pfam" id="PF10590">
    <property type="entry name" value="PNP_phzG_C"/>
    <property type="match status" value="1"/>
</dbReference>
<feature type="binding site" evidence="5 7">
    <location>
        <position position="83"/>
    </location>
    <ligand>
        <name>FMN</name>
        <dbReference type="ChEBI" id="CHEBI:58210"/>
    </ligand>
</feature>
<keyword evidence="2 5" id="KW-0285">Flavoprotein</keyword>
<dbReference type="UniPathway" id="UPA01068">
    <property type="reaction ID" value="UER00304"/>
</dbReference>
<feature type="binding site" evidence="5 7">
    <location>
        <position position="185"/>
    </location>
    <ligand>
        <name>FMN</name>
        <dbReference type="ChEBI" id="CHEBI:58210"/>
    </ligand>
</feature>
<gene>
    <name evidence="5 10" type="primary">pdxH</name>
    <name evidence="10" type="ORF">NCTC13093_00981</name>
</gene>
<proteinExistence type="inferred from homology"/>
<dbReference type="PIRSF" id="PIRSF000190">
    <property type="entry name" value="Pyd_amn-ph_oxd"/>
    <property type="match status" value="1"/>
</dbReference>
<dbReference type="PANTHER" id="PTHR10851">
    <property type="entry name" value="PYRIDOXINE-5-PHOSPHATE OXIDASE"/>
    <property type="match status" value="1"/>
</dbReference>
<evidence type="ECO:0000256" key="4">
    <source>
        <dbReference type="ARBA" id="ARBA00023002"/>
    </source>
</evidence>
<dbReference type="PANTHER" id="PTHR10851:SF0">
    <property type="entry name" value="PYRIDOXINE-5'-PHOSPHATE OXIDASE"/>
    <property type="match status" value="1"/>
</dbReference>
<sequence length="212" mass="24752">MIDVSSLRRSYTQSGLSEQDLTDDPMELFEKWLKETIDANVYDPNAMVISTADSDANVHSRIVLLKNYDKDSLVFYTNLGSRKAKDIEQNPKVSVLFPWYFLERQVIFTGSCSRLSLSEVVHYFHSRPRDSQLGAWASAQSSKISARSVLEAKFFELKEKFKNKEVPLPSFWGGYRIKFDTVEFWQGRENRLHDRFMYVRKDDGWQVDRLSP</sequence>
<evidence type="ECO:0000256" key="7">
    <source>
        <dbReference type="PIRSR" id="PIRSR000190-2"/>
    </source>
</evidence>
<feature type="binding site" evidence="5 6">
    <location>
        <begin position="191"/>
        <end position="193"/>
    </location>
    <ligand>
        <name>substrate</name>
    </ligand>
</feature>
<accession>A0A2X0V6W0</accession>
<dbReference type="InterPro" id="IPR011576">
    <property type="entry name" value="Pyridox_Oxase_N"/>
</dbReference>